<accession>A0A840Q466</accession>
<proteinExistence type="predicted"/>
<protein>
    <submittedName>
        <fullName evidence="1">Uncharacterized protein</fullName>
    </submittedName>
</protein>
<dbReference type="RefSeq" id="WP_184724393.1">
    <property type="nucleotide sequence ID" value="NZ_JACHIW010000001.1"/>
</dbReference>
<dbReference type="Proteomes" id="UP000584374">
    <property type="component" value="Unassembled WGS sequence"/>
</dbReference>
<gene>
    <name evidence="1" type="ORF">BJ970_001062</name>
</gene>
<evidence type="ECO:0000313" key="1">
    <source>
        <dbReference type="EMBL" id="MBB5153528.1"/>
    </source>
</evidence>
<dbReference type="EMBL" id="JACHIW010000001">
    <property type="protein sequence ID" value="MBB5153528.1"/>
    <property type="molecule type" value="Genomic_DNA"/>
</dbReference>
<evidence type="ECO:0000313" key="2">
    <source>
        <dbReference type="Proteomes" id="UP000584374"/>
    </source>
</evidence>
<dbReference type="AlphaFoldDB" id="A0A840Q466"/>
<name>A0A840Q466_9PSEU</name>
<sequence>MMELSDIAKEAVYTGLDDWVYLGELCSFVRAQKKASTDEAALAIALKEIEILVNAGLMEIGAIGDEGFVPWRQPIRESVQYIRSYAANRRIQEWMHVAWLQNTAKGNEYAETLDPDEFIDED</sequence>
<keyword evidence="2" id="KW-1185">Reference proteome</keyword>
<reference evidence="1 2" key="1">
    <citation type="submission" date="2020-08" db="EMBL/GenBank/DDBJ databases">
        <title>Sequencing the genomes of 1000 actinobacteria strains.</title>
        <authorList>
            <person name="Klenk H.-P."/>
        </authorList>
    </citation>
    <scope>NUCLEOTIDE SEQUENCE [LARGE SCALE GENOMIC DNA]</scope>
    <source>
        <strain evidence="1 2">DSM 45584</strain>
    </source>
</reference>
<organism evidence="1 2">
    <name type="scientific">Saccharopolyspora phatthalungensis</name>
    <dbReference type="NCBI Taxonomy" id="664693"/>
    <lineage>
        <taxon>Bacteria</taxon>
        <taxon>Bacillati</taxon>
        <taxon>Actinomycetota</taxon>
        <taxon>Actinomycetes</taxon>
        <taxon>Pseudonocardiales</taxon>
        <taxon>Pseudonocardiaceae</taxon>
        <taxon>Saccharopolyspora</taxon>
    </lineage>
</organism>
<comment type="caution">
    <text evidence="1">The sequence shown here is derived from an EMBL/GenBank/DDBJ whole genome shotgun (WGS) entry which is preliminary data.</text>
</comment>